<dbReference type="GO" id="GO:0030688">
    <property type="term" value="C:preribosome, small subunit precursor"/>
    <property type="evidence" value="ECO:0007669"/>
    <property type="project" value="TreeGrafter"/>
</dbReference>
<dbReference type="GO" id="GO:0005829">
    <property type="term" value="C:cytosol"/>
    <property type="evidence" value="ECO:0007669"/>
    <property type="project" value="TreeGrafter"/>
</dbReference>
<evidence type="ECO:0000256" key="2">
    <source>
        <dbReference type="SAM" id="MobiDB-lite"/>
    </source>
</evidence>
<accession>A0A137P8T1</accession>
<keyword evidence="4" id="KW-1185">Reference proteome</keyword>
<reference evidence="3 4" key="1">
    <citation type="journal article" date="2015" name="Genome Biol. Evol.">
        <title>Phylogenomic analyses indicate that early fungi evolved digesting cell walls of algal ancestors of land plants.</title>
        <authorList>
            <person name="Chang Y."/>
            <person name="Wang S."/>
            <person name="Sekimoto S."/>
            <person name="Aerts A.L."/>
            <person name="Choi C."/>
            <person name="Clum A."/>
            <person name="LaButti K.M."/>
            <person name="Lindquist E.A."/>
            <person name="Yee Ngan C."/>
            <person name="Ohm R.A."/>
            <person name="Salamov A.A."/>
            <person name="Grigoriev I.V."/>
            <person name="Spatafora J.W."/>
            <person name="Berbee M.L."/>
        </authorList>
    </citation>
    <scope>NUCLEOTIDE SEQUENCE [LARGE SCALE GENOMIC DNA]</scope>
    <source>
        <strain evidence="3 4">NRRL 28638</strain>
    </source>
</reference>
<dbReference type="InterPro" id="IPR007307">
    <property type="entry name" value="Ltv1"/>
</dbReference>
<dbReference type="OMA" id="YDENAET"/>
<dbReference type="EMBL" id="KQ964476">
    <property type="protein sequence ID" value="KXN71389.1"/>
    <property type="molecule type" value="Genomic_DNA"/>
</dbReference>
<feature type="compositionally biased region" description="Acidic residues" evidence="2">
    <location>
        <begin position="180"/>
        <end position="198"/>
    </location>
</feature>
<feature type="region of interest" description="Disordered" evidence="2">
    <location>
        <begin position="41"/>
        <end position="66"/>
    </location>
</feature>
<comment type="similarity">
    <text evidence="1">Belongs to the LTV1 family.</text>
</comment>
<dbReference type="Pfam" id="PF04180">
    <property type="entry name" value="LTV"/>
    <property type="match status" value="2"/>
</dbReference>
<organism evidence="3 4">
    <name type="scientific">Conidiobolus coronatus (strain ATCC 28846 / CBS 209.66 / NRRL 28638)</name>
    <name type="common">Delacroixia coronata</name>
    <dbReference type="NCBI Taxonomy" id="796925"/>
    <lineage>
        <taxon>Eukaryota</taxon>
        <taxon>Fungi</taxon>
        <taxon>Fungi incertae sedis</taxon>
        <taxon>Zoopagomycota</taxon>
        <taxon>Entomophthoromycotina</taxon>
        <taxon>Entomophthoromycetes</taxon>
        <taxon>Entomophthorales</taxon>
        <taxon>Ancylistaceae</taxon>
        <taxon>Conidiobolus</taxon>
    </lineage>
</organism>
<dbReference type="AlphaFoldDB" id="A0A137P8T1"/>
<dbReference type="GO" id="GO:0000056">
    <property type="term" value="P:ribosomal small subunit export from nucleus"/>
    <property type="evidence" value="ECO:0007669"/>
    <property type="project" value="TreeGrafter"/>
</dbReference>
<evidence type="ECO:0008006" key="5">
    <source>
        <dbReference type="Google" id="ProtNLM"/>
    </source>
</evidence>
<feature type="compositionally biased region" description="Acidic residues" evidence="2">
    <location>
        <begin position="219"/>
        <end position="233"/>
    </location>
</feature>
<feature type="region of interest" description="Disordered" evidence="2">
    <location>
        <begin position="180"/>
        <end position="200"/>
    </location>
</feature>
<evidence type="ECO:0000256" key="1">
    <source>
        <dbReference type="ARBA" id="ARBA00009078"/>
    </source>
</evidence>
<dbReference type="PANTHER" id="PTHR21531:SF0">
    <property type="entry name" value="PROTEIN LTV1 HOMOLOG"/>
    <property type="match status" value="1"/>
</dbReference>
<dbReference type="OrthoDB" id="5852896at2759"/>
<proteinExistence type="inferred from homology"/>
<evidence type="ECO:0000313" key="3">
    <source>
        <dbReference type="EMBL" id="KXN71389.1"/>
    </source>
</evidence>
<name>A0A137P8T1_CONC2</name>
<dbReference type="PANTHER" id="PTHR21531">
    <property type="entry name" value="LOW-TEMPERATURE VIABILITY PROTEIN LTV1-RELATED"/>
    <property type="match status" value="1"/>
</dbReference>
<dbReference type="GO" id="GO:0042274">
    <property type="term" value="P:ribosomal small subunit biogenesis"/>
    <property type="evidence" value="ECO:0007669"/>
    <property type="project" value="InterPro"/>
</dbReference>
<dbReference type="Proteomes" id="UP000070444">
    <property type="component" value="Unassembled WGS sequence"/>
</dbReference>
<feature type="non-terminal residue" evidence="3">
    <location>
        <position position="473"/>
    </location>
</feature>
<dbReference type="STRING" id="796925.A0A137P8T1"/>
<protein>
    <recommendedName>
        <fullName evidence="5">Low temperature viability protein</fullName>
    </recommendedName>
</protein>
<dbReference type="GO" id="GO:0005634">
    <property type="term" value="C:nucleus"/>
    <property type="evidence" value="ECO:0007669"/>
    <property type="project" value="TreeGrafter"/>
</dbReference>
<evidence type="ECO:0000313" key="4">
    <source>
        <dbReference type="Proteomes" id="UP000070444"/>
    </source>
</evidence>
<feature type="compositionally biased region" description="Basic residues" evidence="2">
    <location>
        <begin position="44"/>
        <end position="53"/>
    </location>
</feature>
<feature type="region of interest" description="Disordered" evidence="2">
    <location>
        <begin position="214"/>
        <end position="238"/>
    </location>
</feature>
<sequence>MPKPFIDKKKAQHFSVVHRSQRDPLIALEDSTPNVLMPVTLGNLKKKTKSKKSKASEQNNEDFDPEALINKNALSAAEYGIFVDPKDTYDYTQHMRVMGENPDSVFIEAPSVKPKPSKGVTFNLPEEVFSSKTENPVGLMNQTSIPQEYMDDMDDELRDALIALDDEAYIEDLNDEFFDDLDDDEYQPLAGESDEELGPDATWEDHFKQFQKNKNKFDSDDDFEDEEEDEFDENGLGRFKSSRGFDSKSMASRYSMTSSAMFRNSGLTSLDEQFDRIEAEYMDDDEEDDDECPEGVPMREDFDDIMNEFLNKYEIIGKKVVTQSEGETGGDKLGILRHTLLDTGSDEAISKAKILESLEEKPKKASKESELKRPEQKVREVWDAQSVLSTYSNIYNHPSLIKEPSKPKIVISSKGFPRLQSEQDEKLQNALSSIDESVLDDDIDIDAHLAQLTEKINLGEARTKKESAEEKKA</sequence>
<gene>
    <name evidence="3" type="ORF">CONCODRAFT_78376</name>
</gene>